<dbReference type="KEGG" id="more:E1B28_004634"/>
<dbReference type="PANTHER" id="PTHR37852:SF1">
    <property type="entry name" value="HIG1 DOMAIN-CONTAINING PROTEIN"/>
    <property type="match status" value="1"/>
</dbReference>
<dbReference type="OrthoDB" id="5584028at2759"/>
<keyword evidence="1" id="KW-0472">Membrane</keyword>
<evidence type="ECO:0000313" key="3">
    <source>
        <dbReference type="Proteomes" id="UP001049176"/>
    </source>
</evidence>
<organism evidence="2 3">
    <name type="scientific">Marasmius oreades</name>
    <name type="common">fairy-ring Marasmius</name>
    <dbReference type="NCBI Taxonomy" id="181124"/>
    <lineage>
        <taxon>Eukaryota</taxon>
        <taxon>Fungi</taxon>
        <taxon>Dikarya</taxon>
        <taxon>Basidiomycota</taxon>
        <taxon>Agaricomycotina</taxon>
        <taxon>Agaricomycetes</taxon>
        <taxon>Agaricomycetidae</taxon>
        <taxon>Agaricales</taxon>
        <taxon>Marasmiineae</taxon>
        <taxon>Marasmiaceae</taxon>
        <taxon>Marasmius</taxon>
    </lineage>
</organism>
<evidence type="ECO:0000313" key="2">
    <source>
        <dbReference type="EMBL" id="KAG7097268.1"/>
    </source>
</evidence>
<dbReference type="AlphaFoldDB" id="A0A9P7UZ16"/>
<protein>
    <submittedName>
        <fullName evidence="2">Uncharacterized protein</fullName>
    </submittedName>
</protein>
<feature type="transmembrane region" description="Helical" evidence="1">
    <location>
        <begin position="20"/>
        <end position="39"/>
    </location>
</feature>
<dbReference type="RefSeq" id="XP_043013738.1">
    <property type="nucleotide sequence ID" value="XM_043149134.1"/>
</dbReference>
<sequence length="165" mass="18095">MEPESLATPKKDAIRLKIPPRLYIVPGTAFFVGLSIGFVRGARQTGLRFLAENAHRPPRTIKGWYFYNKTKNYRMLYGGGKGAVREGSKLVGISLGWVGIEEGLRWAGYPWSETAEVGAGVGTAGLFCVVYRLAWKTTRQTMVLGLLIGSCMKALNAGKDLLITQ</sequence>
<keyword evidence="3" id="KW-1185">Reference proteome</keyword>
<keyword evidence="1" id="KW-1133">Transmembrane helix</keyword>
<comment type="caution">
    <text evidence="2">The sequence shown here is derived from an EMBL/GenBank/DDBJ whole genome shotgun (WGS) entry which is preliminary data.</text>
</comment>
<proteinExistence type="predicted"/>
<evidence type="ECO:0000256" key="1">
    <source>
        <dbReference type="SAM" id="Phobius"/>
    </source>
</evidence>
<dbReference type="Proteomes" id="UP001049176">
    <property type="component" value="Chromosome 2"/>
</dbReference>
<dbReference type="EMBL" id="CM032182">
    <property type="protein sequence ID" value="KAG7097268.1"/>
    <property type="molecule type" value="Genomic_DNA"/>
</dbReference>
<dbReference type="GeneID" id="66073710"/>
<keyword evidence="1" id="KW-0812">Transmembrane</keyword>
<dbReference type="PANTHER" id="PTHR37852">
    <property type="entry name" value="YALI0B21208P"/>
    <property type="match status" value="1"/>
</dbReference>
<accession>A0A9P7UZ16</accession>
<gene>
    <name evidence="2" type="ORF">E1B28_004634</name>
</gene>
<name>A0A9P7UZ16_9AGAR</name>
<reference evidence="2" key="1">
    <citation type="journal article" date="2021" name="Genome Biol. Evol.">
        <title>The assembled and annotated genome of the fairy-ring fungus Marasmius oreades.</title>
        <authorList>
            <person name="Hiltunen M."/>
            <person name="Ament-Velasquez S.L."/>
            <person name="Johannesson H."/>
        </authorList>
    </citation>
    <scope>NUCLEOTIDE SEQUENCE</scope>
    <source>
        <strain evidence="2">03SP1</strain>
    </source>
</reference>